<proteinExistence type="predicted"/>
<protein>
    <submittedName>
        <fullName evidence="2">Uncharacterized protein</fullName>
    </submittedName>
</protein>
<keyword evidence="3" id="KW-1185">Reference proteome</keyword>
<evidence type="ECO:0000313" key="2">
    <source>
        <dbReference type="EnsemblMetazoa" id="ADIR014528-PA"/>
    </source>
</evidence>
<sequence>ASTEKNVESLQTTTTQTPGVRQLQLSPSGSVKLQFTRIPPRRNYAGKLPRSKRPCDPCDRPTLQIGSLMAMSIQQTGSA</sequence>
<name>A0A182NXF0_9DIPT</name>
<dbReference type="AlphaFoldDB" id="A0A182NXF0"/>
<reference evidence="3" key="1">
    <citation type="submission" date="2013-03" db="EMBL/GenBank/DDBJ databases">
        <title>The Genome Sequence of Anopheles dirus WRAIR2.</title>
        <authorList>
            <consortium name="The Broad Institute Genomics Platform"/>
            <person name="Neafsey D.E."/>
            <person name="Walton C."/>
            <person name="Walker B."/>
            <person name="Young S.K."/>
            <person name="Zeng Q."/>
            <person name="Gargeya S."/>
            <person name="Fitzgerald M."/>
            <person name="Haas B."/>
            <person name="Abouelleil A."/>
            <person name="Allen A.W."/>
            <person name="Alvarado L."/>
            <person name="Arachchi H.M."/>
            <person name="Berlin A.M."/>
            <person name="Chapman S.B."/>
            <person name="Gainer-Dewar J."/>
            <person name="Goldberg J."/>
            <person name="Griggs A."/>
            <person name="Gujja S."/>
            <person name="Hansen M."/>
            <person name="Howarth C."/>
            <person name="Imamovic A."/>
            <person name="Ireland A."/>
            <person name="Larimer J."/>
            <person name="McCowan C."/>
            <person name="Murphy C."/>
            <person name="Pearson M."/>
            <person name="Poon T.W."/>
            <person name="Priest M."/>
            <person name="Roberts A."/>
            <person name="Saif S."/>
            <person name="Shea T."/>
            <person name="Sisk P."/>
            <person name="Sykes S."/>
            <person name="Wortman J."/>
            <person name="Nusbaum C."/>
            <person name="Birren B."/>
        </authorList>
    </citation>
    <scope>NUCLEOTIDE SEQUENCE [LARGE SCALE GENOMIC DNA]</scope>
    <source>
        <strain evidence="3">WRAIR2</strain>
    </source>
</reference>
<dbReference type="Proteomes" id="UP000075884">
    <property type="component" value="Unassembled WGS sequence"/>
</dbReference>
<evidence type="ECO:0000313" key="3">
    <source>
        <dbReference type="Proteomes" id="UP000075884"/>
    </source>
</evidence>
<feature type="region of interest" description="Disordered" evidence="1">
    <location>
        <begin position="1"/>
        <end position="22"/>
    </location>
</feature>
<evidence type="ECO:0000256" key="1">
    <source>
        <dbReference type="SAM" id="MobiDB-lite"/>
    </source>
</evidence>
<organism evidence="2 3">
    <name type="scientific">Anopheles dirus</name>
    <dbReference type="NCBI Taxonomy" id="7168"/>
    <lineage>
        <taxon>Eukaryota</taxon>
        <taxon>Metazoa</taxon>
        <taxon>Ecdysozoa</taxon>
        <taxon>Arthropoda</taxon>
        <taxon>Hexapoda</taxon>
        <taxon>Insecta</taxon>
        <taxon>Pterygota</taxon>
        <taxon>Neoptera</taxon>
        <taxon>Endopterygota</taxon>
        <taxon>Diptera</taxon>
        <taxon>Nematocera</taxon>
        <taxon>Culicoidea</taxon>
        <taxon>Culicidae</taxon>
        <taxon>Anophelinae</taxon>
        <taxon>Anopheles</taxon>
    </lineage>
</organism>
<accession>A0A182NXF0</accession>
<reference evidence="2" key="2">
    <citation type="submission" date="2020-05" db="UniProtKB">
        <authorList>
            <consortium name="EnsemblMetazoa"/>
        </authorList>
    </citation>
    <scope>IDENTIFICATION</scope>
    <source>
        <strain evidence="2">WRAIR2</strain>
    </source>
</reference>
<dbReference type="EnsemblMetazoa" id="ADIR014528-RA">
    <property type="protein sequence ID" value="ADIR014528-PA"/>
    <property type="gene ID" value="ADIR014528"/>
</dbReference>
<dbReference type="VEuPathDB" id="VectorBase:ADIR014528"/>